<comment type="caution">
    <text evidence="3">The sequence shown here is derived from an EMBL/GenBank/DDBJ whole genome shotgun (WGS) entry which is preliminary data.</text>
</comment>
<dbReference type="Pfam" id="PF03432">
    <property type="entry name" value="Relaxase"/>
    <property type="match status" value="1"/>
</dbReference>
<dbReference type="RefSeq" id="WP_330109538.1">
    <property type="nucleotide sequence ID" value="NZ_JAZDQT010000004.1"/>
</dbReference>
<name>A0ABU7ICP9_9SPHI</name>
<evidence type="ECO:0000259" key="2">
    <source>
        <dbReference type="Pfam" id="PF03432"/>
    </source>
</evidence>
<accession>A0ABU7ICP9</accession>
<protein>
    <submittedName>
        <fullName evidence="3">Relaxase/mobilization nuclease domain-containing protein</fullName>
    </submittedName>
</protein>
<evidence type="ECO:0000313" key="3">
    <source>
        <dbReference type="EMBL" id="MEE1947250.1"/>
    </source>
</evidence>
<organism evidence="3 4">
    <name type="scientific">Pedobacter albus</name>
    <dbReference type="NCBI Taxonomy" id="3113905"/>
    <lineage>
        <taxon>Bacteria</taxon>
        <taxon>Pseudomonadati</taxon>
        <taxon>Bacteroidota</taxon>
        <taxon>Sphingobacteriia</taxon>
        <taxon>Sphingobacteriales</taxon>
        <taxon>Sphingobacteriaceae</taxon>
        <taxon>Pedobacter</taxon>
    </lineage>
</organism>
<gene>
    <name evidence="3" type="ORF">VRU48_19140</name>
</gene>
<dbReference type="InterPro" id="IPR005094">
    <property type="entry name" value="Endonuclease_MobA/VirD2"/>
</dbReference>
<feature type="domain" description="MobA/VirD2-like nuclease" evidence="2">
    <location>
        <begin position="17"/>
        <end position="151"/>
    </location>
</feature>
<evidence type="ECO:0000313" key="4">
    <source>
        <dbReference type="Proteomes" id="UP001336835"/>
    </source>
</evidence>
<sequence>MVARIITGKSIRGVLSYNENKVADSAAALLLISGFPCVAGRLSFKRKLERFQKLTRQNEMTKTNAVHISLNFSKDDILEAGDLKRIAIDYMRRIGFGDQPFLVYQHFDAPHPHIHIATVNIADGGKRIETHNIGRNQSEKARKEIEIEYGLIIAENQRKDVADMLSQVNLEKAIYGKAATKAAISGIVQEVTGSYKFTSLPELNAVLRQFNVLADRGSESSAMYKNKGLVYSLLDEKGNKVGVPIKASTLYGSPTIKNLEKKFIPNDIGRKPYGLRLKHLLDKALSTARSAEELKAQLQAQGIRILLRENAQGQIYGVTFIDNATRVVFNGSDLGKTYSAKAFLERLPAGTLEDRIVPEGQSGPAKPVLPDTGIPDKEKKYPACDQPVVEKLIDMLLSAASEPTQADPFRRKKKRRLLS</sequence>
<evidence type="ECO:0000256" key="1">
    <source>
        <dbReference type="SAM" id="MobiDB-lite"/>
    </source>
</evidence>
<dbReference type="EMBL" id="JAZDQT010000004">
    <property type="protein sequence ID" value="MEE1947250.1"/>
    <property type="molecule type" value="Genomic_DNA"/>
</dbReference>
<proteinExistence type="predicted"/>
<reference evidence="3 4" key="1">
    <citation type="submission" date="2024-01" db="EMBL/GenBank/DDBJ databases">
        <title>Pedobacter sp. nov., isolated from fresh soil.</title>
        <authorList>
            <person name="Le N.T.T."/>
        </authorList>
    </citation>
    <scope>NUCLEOTIDE SEQUENCE [LARGE SCALE GENOMIC DNA]</scope>
    <source>
        <strain evidence="3 4">KR3-3</strain>
    </source>
</reference>
<dbReference type="Proteomes" id="UP001336835">
    <property type="component" value="Unassembled WGS sequence"/>
</dbReference>
<keyword evidence="4" id="KW-1185">Reference proteome</keyword>
<feature type="region of interest" description="Disordered" evidence="1">
    <location>
        <begin position="355"/>
        <end position="381"/>
    </location>
</feature>